<evidence type="ECO:0000259" key="6">
    <source>
        <dbReference type="Pfam" id="PF13613"/>
    </source>
</evidence>
<protein>
    <recommendedName>
        <fullName evidence="9">Transposase</fullName>
    </recommendedName>
</protein>
<dbReference type="InterPro" id="IPR027806">
    <property type="entry name" value="HARBI1_dom"/>
</dbReference>
<comment type="cofactor">
    <cofactor evidence="1">
        <name>a divalent metal cation</name>
        <dbReference type="ChEBI" id="CHEBI:60240"/>
    </cofactor>
</comment>
<evidence type="ECO:0000256" key="4">
    <source>
        <dbReference type="SAM" id="MobiDB-lite"/>
    </source>
</evidence>
<keyword evidence="2" id="KW-0479">Metal-binding</keyword>
<dbReference type="OrthoDB" id="5976460at2759"/>
<evidence type="ECO:0000256" key="3">
    <source>
        <dbReference type="SAM" id="Coils"/>
    </source>
</evidence>
<dbReference type="EnsemblMetazoa" id="XM_028660956.1">
    <property type="protein sequence ID" value="XP_028516757.1"/>
    <property type="gene ID" value="LOC114575646"/>
</dbReference>
<dbReference type="GeneID" id="114575646"/>
<keyword evidence="8" id="KW-1185">Reference proteome</keyword>
<feature type="domain" description="Transposase Helix-turn-helix" evidence="6">
    <location>
        <begin position="216"/>
        <end position="266"/>
    </location>
</feature>
<dbReference type="Pfam" id="PF13613">
    <property type="entry name" value="HTH_Tnp_4"/>
    <property type="match status" value="1"/>
</dbReference>
<evidence type="ECO:0000256" key="2">
    <source>
        <dbReference type="ARBA" id="ARBA00022723"/>
    </source>
</evidence>
<dbReference type="AlphaFoldDB" id="A0A913YQH2"/>
<dbReference type="GO" id="GO:0046872">
    <property type="term" value="F:metal ion binding"/>
    <property type="evidence" value="ECO:0007669"/>
    <property type="project" value="UniProtKB-KW"/>
</dbReference>
<dbReference type="RefSeq" id="XP_028516757.1">
    <property type="nucleotide sequence ID" value="XM_028660956.1"/>
</dbReference>
<evidence type="ECO:0008006" key="9">
    <source>
        <dbReference type="Google" id="ProtNLM"/>
    </source>
</evidence>
<keyword evidence="3" id="KW-0175">Coiled coil</keyword>
<dbReference type="InterPro" id="IPR027805">
    <property type="entry name" value="Transposase_HTH_dom"/>
</dbReference>
<sequence length="426" mass="49013">MCSDHFCSNMYKKLLGGKLFLEPKAIPLLSPEEKRETNIVNDCQSEGPGKRSHDYEIDDYKVRSIKQQRSSADFSSTTTELNECNPLLDHSYYQPSDDSTEPVNNTGKTSTVSQTDLSMEDINQWFDHLQKLREEKEELSSKLNDKANLKRELFLGDVLKCDESVKFYTGIPSGQCLHMLLKVHETECKKLKYWEKNNKTMYYENTEKKKPGPKRTLSLLQEFILTLVRLRLGLTVKHLSNIFSISESQASRIYATWVCFLSASFKDTLVSWPSKKIVKRKLPRSFRKYPGTRVIIDCTEMFVEKPSSPYAQKATWSEYKEHNTIKTLVGITPNGYFSFMSKFWTGNTSDCKITQESGLVDLLEAGDVVMADKGFNIKDILTKKEVYLNIPPFAKKGKQLSRKAVMSTRQIAQVRIHVERAIERLK</sequence>
<feature type="domain" description="DDE Tnp4" evidence="5">
    <location>
        <begin position="296"/>
        <end position="426"/>
    </location>
</feature>
<dbReference type="KEGG" id="epa:114575646"/>
<organism evidence="7 8">
    <name type="scientific">Exaiptasia diaphana</name>
    <name type="common">Tropical sea anemone</name>
    <name type="synonym">Aiptasia pulchella</name>
    <dbReference type="NCBI Taxonomy" id="2652724"/>
    <lineage>
        <taxon>Eukaryota</taxon>
        <taxon>Metazoa</taxon>
        <taxon>Cnidaria</taxon>
        <taxon>Anthozoa</taxon>
        <taxon>Hexacorallia</taxon>
        <taxon>Actiniaria</taxon>
        <taxon>Aiptasiidae</taxon>
        <taxon>Exaiptasia</taxon>
    </lineage>
</organism>
<evidence type="ECO:0000313" key="8">
    <source>
        <dbReference type="Proteomes" id="UP000887567"/>
    </source>
</evidence>
<evidence type="ECO:0000256" key="1">
    <source>
        <dbReference type="ARBA" id="ARBA00001968"/>
    </source>
</evidence>
<dbReference type="Proteomes" id="UP000887567">
    <property type="component" value="Unplaced"/>
</dbReference>
<dbReference type="Pfam" id="PF13359">
    <property type="entry name" value="DDE_Tnp_4"/>
    <property type="match status" value="1"/>
</dbReference>
<feature type="coiled-coil region" evidence="3">
    <location>
        <begin position="122"/>
        <end position="152"/>
    </location>
</feature>
<name>A0A913YQH2_EXADI</name>
<evidence type="ECO:0000259" key="5">
    <source>
        <dbReference type="Pfam" id="PF13359"/>
    </source>
</evidence>
<proteinExistence type="predicted"/>
<dbReference type="OMA" id="KATWSEY"/>
<feature type="region of interest" description="Disordered" evidence="4">
    <location>
        <begin position="93"/>
        <end position="114"/>
    </location>
</feature>
<reference evidence="7" key="1">
    <citation type="submission" date="2022-11" db="UniProtKB">
        <authorList>
            <consortium name="EnsemblMetazoa"/>
        </authorList>
    </citation>
    <scope>IDENTIFICATION</scope>
</reference>
<dbReference type="PANTHER" id="PTHR23080">
    <property type="entry name" value="THAP DOMAIN PROTEIN"/>
    <property type="match status" value="1"/>
</dbReference>
<accession>A0A913YQH2</accession>
<evidence type="ECO:0000313" key="7">
    <source>
        <dbReference type="EnsemblMetazoa" id="XP_028516757.1"/>
    </source>
</evidence>